<evidence type="ECO:0000256" key="2">
    <source>
        <dbReference type="ARBA" id="ARBA00022737"/>
    </source>
</evidence>
<feature type="compositionally biased region" description="Basic residues" evidence="6">
    <location>
        <begin position="160"/>
        <end position="169"/>
    </location>
</feature>
<dbReference type="Pfam" id="PF00096">
    <property type="entry name" value="zf-C2H2"/>
    <property type="match status" value="4"/>
</dbReference>
<dbReference type="RefSeq" id="XP_064076256.1">
    <property type="nucleotide sequence ID" value="XM_064220186.1"/>
</dbReference>
<dbReference type="Pfam" id="PF13912">
    <property type="entry name" value="zf-C2H2_6"/>
    <property type="match status" value="1"/>
</dbReference>
<feature type="domain" description="C2H2-type" evidence="7">
    <location>
        <begin position="624"/>
        <end position="651"/>
    </location>
</feature>
<evidence type="ECO:0000313" key="9">
    <source>
        <dbReference type="RefSeq" id="XP_064076256.1"/>
    </source>
</evidence>
<keyword evidence="8" id="KW-1185">Reference proteome</keyword>
<proteinExistence type="predicted"/>
<gene>
    <name evidence="9" type="primary">LOC113396827</name>
</gene>
<feature type="domain" description="C2H2-type" evidence="7">
    <location>
        <begin position="392"/>
        <end position="419"/>
    </location>
</feature>
<dbReference type="PROSITE" id="PS00028">
    <property type="entry name" value="ZINC_FINGER_C2H2_1"/>
    <property type="match status" value="7"/>
</dbReference>
<evidence type="ECO:0000256" key="4">
    <source>
        <dbReference type="ARBA" id="ARBA00022833"/>
    </source>
</evidence>
<keyword evidence="3 5" id="KW-0863">Zinc-finger</keyword>
<feature type="domain" description="C2H2-type" evidence="7">
    <location>
        <begin position="504"/>
        <end position="532"/>
    </location>
</feature>
<sequence length="676" mass="77673">MNVELGITYNMEICQACLRTGDCIHPMSVEDLKRYRLFITKVEDPLIIMYICIYCKSILRRIVQFIEQCRLSDVFIKESLSKDPEVLSKVRVDNLGTSKTTYNYMGPNNDLDLKVECNLKNEAAGDEGVIPLVLLSHSNGEEDCNEHDEESSPRVPLKAKSARCGKSKRPSNYVKHNDDLNLKLEGDLKNEASDDEDEVPLVLLNHSNGDGDCDYYDESPNVFPKVRMEHLTTSKTSCYYIGPNKDIDSNEEYTLKDEESDAEDDIPLVLLNHGIDEDCNVYEEPSDESNKKMEVKKEGFEDLEDLIPNGGTRKNKKKQLKEGFTSRMVTETNEYVVIKLTKEQILEEMKEHSNSEKYKILPYKCEKCVRGFNFEDVLQSHMDKHSPSNGPFQCELCEQYCPSKVSLRGHMKSHSTRYKCKLCDLIRLSRQHILEHYSLEHTDSAALYRCPKCPHTTNKRTVMQRHVRLHSTSEPLKCKLCGKFYKSKESLRVHIMRHDGKKLHQCDVCTSSFVYATQLTKHMQSVHERKDYYCVECDIMFKSMDNLKQHLKRAKRHRDSSSYKHQCPHCEQRFVSASTLATHRSAAHGADKPARCAQCARRYSSADALRGHRRRAHAPPHDALPCPLCDRVFSRKYVLRVHMRTHTGERPHTCPCGAAFAQASALRAHCAAKHKK</sequence>
<dbReference type="Pfam" id="PF12171">
    <property type="entry name" value="zf-C2H2_jaz"/>
    <property type="match status" value="1"/>
</dbReference>
<evidence type="ECO:0000256" key="6">
    <source>
        <dbReference type="SAM" id="MobiDB-lite"/>
    </source>
</evidence>
<keyword evidence="4" id="KW-0862">Zinc</keyword>
<dbReference type="SMART" id="SM00355">
    <property type="entry name" value="ZnF_C2H2"/>
    <property type="match status" value="11"/>
</dbReference>
<feature type="domain" description="C2H2-type" evidence="7">
    <location>
        <begin position="363"/>
        <end position="390"/>
    </location>
</feature>
<evidence type="ECO:0000259" key="7">
    <source>
        <dbReference type="PROSITE" id="PS50157"/>
    </source>
</evidence>
<feature type="domain" description="C2H2-type" evidence="7">
    <location>
        <begin position="448"/>
        <end position="475"/>
    </location>
</feature>
<evidence type="ECO:0000313" key="8">
    <source>
        <dbReference type="Proteomes" id="UP001652626"/>
    </source>
</evidence>
<name>A0ABM4AY95_VANTA</name>
<dbReference type="PANTHER" id="PTHR24403">
    <property type="entry name" value="ZINC FINGER PROTEIN"/>
    <property type="match status" value="1"/>
</dbReference>
<keyword evidence="1" id="KW-0479">Metal-binding</keyword>
<reference evidence="9" key="1">
    <citation type="submission" date="2025-08" db="UniProtKB">
        <authorList>
            <consortium name="RefSeq"/>
        </authorList>
    </citation>
    <scope>IDENTIFICATION</scope>
    <source>
        <tissue evidence="9">Whole body</tissue>
    </source>
</reference>
<dbReference type="InterPro" id="IPR022755">
    <property type="entry name" value="Znf_C2H2_jaz"/>
</dbReference>
<feature type="domain" description="C2H2-type" evidence="7">
    <location>
        <begin position="594"/>
        <end position="622"/>
    </location>
</feature>
<dbReference type="PANTHER" id="PTHR24403:SF67">
    <property type="entry name" value="FI01116P-RELATED"/>
    <property type="match status" value="1"/>
</dbReference>
<keyword evidence="2" id="KW-0677">Repeat</keyword>
<dbReference type="PROSITE" id="PS50157">
    <property type="entry name" value="ZINC_FINGER_C2H2_2"/>
    <property type="match status" value="9"/>
</dbReference>
<protein>
    <submittedName>
        <fullName evidence="9">Zinc finger protein 626-like</fullName>
    </submittedName>
</protein>
<dbReference type="InterPro" id="IPR050688">
    <property type="entry name" value="Zinc_finger/UBP_domain"/>
</dbReference>
<feature type="domain" description="C2H2-type" evidence="7">
    <location>
        <begin position="565"/>
        <end position="593"/>
    </location>
</feature>
<organism evidence="8 9">
    <name type="scientific">Vanessa tameamea</name>
    <name type="common">Kamehameha butterfly</name>
    <dbReference type="NCBI Taxonomy" id="334116"/>
    <lineage>
        <taxon>Eukaryota</taxon>
        <taxon>Metazoa</taxon>
        <taxon>Ecdysozoa</taxon>
        <taxon>Arthropoda</taxon>
        <taxon>Hexapoda</taxon>
        <taxon>Insecta</taxon>
        <taxon>Pterygota</taxon>
        <taxon>Neoptera</taxon>
        <taxon>Endopterygota</taxon>
        <taxon>Lepidoptera</taxon>
        <taxon>Glossata</taxon>
        <taxon>Ditrysia</taxon>
        <taxon>Papilionoidea</taxon>
        <taxon>Nymphalidae</taxon>
        <taxon>Nymphalinae</taxon>
        <taxon>Vanessa</taxon>
    </lineage>
</organism>
<evidence type="ECO:0000256" key="5">
    <source>
        <dbReference type="PROSITE-ProRule" id="PRU00042"/>
    </source>
</evidence>
<feature type="domain" description="C2H2-type" evidence="7">
    <location>
        <begin position="476"/>
        <end position="503"/>
    </location>
</feature>
<evidence type="ECO:0000256" key="3">
    <source>
        <dbReference type="ARBA" id="ARBA00022771"/>
    </source>
</evidence>
<feature type="domain" description="C2H2-type" evidence="7">
    <location>
        <begin position="532"/>
        <end position="562"/>
    </location>
</feature>
<dbReference type="Gene3D" id="3.30.160.60">
    <property type="entry name" value="Classic Zinc Finger"/>
    <property type="match status" value="6"/>
</dbReference>
<dbReference type="GeneID" id="113396827"/>
<dbReference type="SUPFAM" id="SSF57667">
    <property type="entry name" value="beta-beta-alpha zinc fingers"/>
    <property type="match status" value="5"/>
</dbReference>
<dbReference type="InterPro" id="IPR013087">
    <property type="entry name" value="Znf_C2H2_type"/>
</dbReference>
<dbReference type="InterPro" id="IPR036236">
    <property type="entry name" value="Znf_C2H2_sf"/>
</dbReference>
<evidence type="ECO:0000256" key="1">
    <source>
        <dbReference type="ARBA" id="ARBA00022723"/>
    </source>
</evidence>
<accession>A0ABM4AY95</accession>
<dbReference type="Pfam" id="PF12874">
    <property type="entry name" value="zf-met"/>
    <property type="match status" value="1"/>
</dbReference>
<feature type="region of interest" description="Disordered" evidence="6">
    <location>
        <begin position="141"/>
        <end position="170"/>
    </location>
</feature>
<dbReference type="Proteomes" id="UP001652626">
    <property type="component" value="Chromosome 31"/>
</dbReference>